<sequence length="245" mass="27449">MHKPYVVQVSHKEVRSSSNSSNEPRIESCISNDFDISKADKQTFSNIPLHKQQNYSQAFKLHGGLVLDILPCRHTNVSVFDFVASYPNIIIANNIGFETTFLVPTKLEHNRAIFSEHESSVTKHKTLVLKQEVHESALSKVQRKLLALRKAAEGTPKARLLKRDASTCECSSLAAQNSVQQCSPEEPTRFSCACKIKTSLHHHLICYTTMPSMINAFLVQMIHACPYTLIQSMQLLTGTVTIIVQ</sequence>
<keyword evidence="7" id="KW-1185">Reference proteome</keyword>
<dbReference type="GO" id="GO:0000166">
    <property type="term" value="F:nucleotide binding"/>
    <property type="evidence" value="ECO:0007669"/>
    <property type="project" value="InterPro"/>
</dbReference>
<dbReference type="InterPro" id="IPR043502">
    <property type="entry name" value="DNA/RNA_pol_sf"/>
</dbReference>
<dbReference type="Pfam" id="PF00136">
    <property type="entry name" value="DNA_pol_B"/>
    <property type="match status" value="1"/>
</dbReference>
<evidence type="ECO:0000256" key="3">
    <source>
        <dbReference type="ARBA" id="ARBA00022695"/>
    </source>
</evidence>
<dbReference type="EMBL" id="NCKU01019650">
    <property type="protein sequence ID" value="RWR98699.1"/>
    <property type="molecule type" value="Genomic_DNA"/>
</dbReference>
<dbReference type="EC" id="2.7.7.7" evidence="1"/>
<dbReference type="GO" id="GO:0003887">
    <property type="term" value="F:DNA-directed DNA polymerase activity"/>
    <property type="evidence" value="ECO:0007669"/>
    <property type="project" value="UniProtKB-KW"/>
</dbReference>
<comment type="caution">
    <text evidence="6">The sequence shown here is derived from an EMBL/GenBank/DDBJ whole genome shotgun (WGS) entry which is preliminary data.</text>
</comment>
<dbReference type="AlphaFoldDB" id="A0A3S3NG90"/>
<evidence type="ECO:0000313" key="6">
    <source>
        <dbReference type="EMBL" id="RWR98699.1"/>
    </source>
</evidence>
<feature type="domain" description="DNA-directed DNA polymerase family B multifunctional" evidence="5">
    <location>
        <begin position="51"/>
        <end position="153"/>
    </location>
</feature>
<accession>A0A3S3NG90</accession>
<name>A0A3S3NG90_9ACAR</name>
<keyword evidence="4" id="KW-0239">DNA-directed DNA polymerase</keyword>
<gene>
    <name evidence="6" type="ORF">B4U79_18879</name>
</gene>
<dbReference type="Proteomes" id="UP000285301">
    <property type="component" value="Unassembled WGS sequence"/>
</dbReference>
<evidence type="ECO:0000259" key="5">
    <source>
        <dbReference type="Pfam" id="PF00136"/>
    </source>
</evidence>
<keyword evidence="2" id="KW-0808">Transferase</keyword>
<dbReference type="SUPFAM" id="SSF56672">
    <property type="entry name" value="DNA/RNA polymerases"/>
    <property type="match status" value="1"/>
</dbReference>
<evidence type="ECO:0000313" key="7">
    <source>
        <dbReference type="Proteomes" id="UP000285301"/>
    </source>
</evidence>
<reference evidence="6 7" key="1">
    <citation type="journal article" date="2018" name="Gigascience">
        <title>Genomes of trombidid mites reveal novel predicted allergens and laterally-transferred genes associated with secondary metabolism.</title>
        <authorList>
            <person name="Dong X."/>
            <person name="Chaisiri K."/>
            <person name="Xia D."/>
            <person name="Armstrong S.D."/>
            <person name="Fang Y."/>
            <person name="Donnelly M.J."/>
            <person name="Kadowaki T."/>
            <person name="McGarry J.W."/>
            <person name="Darby A.C."/>
            <person name="Makepeace B.L."/>
        </authorList>
    </citation>
    <scope>NUCLEOTIDE SEQUENCE [LARGE SCALE GENOMIC DNA]</scope>
    <source>
        <strain evidence="6">UoL-WK</strain>
    </source>
</reference>
<dbReference type="GO" id="GO:0003677">
    <property type="term" value="F:DNA binding"/>
    <property type="evidence" value="ECO:0007669"/>
    <property type="project" value="InterPro"/>
</dbReference>
<proteinExistence type="predicted"/>
<dbReference type="InterPro" id="IPR006134">
    <property type="entry name" value="DNA-dir_DNA_pol_B_multi_dom"/>
</dbReference>
<evidence type="ECO:0000256" key="1">
    <source>
        <dbReference type="ARBA" id="ARBA00012417"/>
    </source>
</evidence>
<protein>
    <recommendedName>
        <fullName evidence="1">DNA-directed DNA polymerase</fullName>
        <ecNumber evidence="1">2.7.7.7</ecNumber>
    </recommendedName>
</protein>
<dbReference type="InterPro" id="IPR023211">
    <property type="entry name" value="DNA_pol_palm_dom_sf"/>
</dbReference>
<evidence type="ECO:0000256" key="2">
    <source>
        <dbReference type="ARBA" id="ARBA00022679"/>
    </source>
</evidence>
<evidence type="ECO:0000256" key="4">
    <source>
        <dbReference type="ARBA" id="ARBA00022932"/>
    </source>
</evidence>
<dbReference type="Gene3D" id="3.90.1600.10">
    <property type="entry name" value="Palm domain of DNA polymerase"/>
    <property type="match status" value="1"/>
</dbReference>
<organism evidence="6 7">
    <name type="scientific">Dinothrombium tinctorium</name>
    <dbReference type="NCBI Taxonomy" id="1965070"/>
    <lineage>
        <taxon>Eukaryota</taxon>
        <taxon>Metazoa</taxon>
        <taxon>Ecdysozoa</taxon>
        <taxon>Arthropoda</taxon>
        <taxon>Chelicerata</taxon>
        <taxon>Arachnida</taxon>
        <taxon>Acari</taxon>
        <taxon>Acariformes</taxon>
        <taxon>Trombidiformes</taxon>
        <taxon>Prostigmata</taxon>
        <taxon>Anystina</taxon>
        <taxon>Parasitengona</taxon>
        <taxon>Trombidioidea</taxon>
        <taxon>Trombidiidae</taxon>
        <taxon>Dinothrombium</taxon>
    </lineage>
</organism>
<keyword evidence="3" id="KW-0548">Nucleotidyltransferase</keyword>